<dbReference type="Pfam" id="PF05139">
    <property type="entry name" value="Erythro_esteras"/>
    <property type="match status" value="1"/>
</dbReference>
<dbReference type="EMBL" id="CP149822">
    <property type="protein sequence ID" value="WZN43215.1"/>
    <property type="molecule type" value="Genomic_DNA"/>
</dbReference>
<keyword evidence="3" id="KW-1185">Reference proteome</keyword>
<evidence type="ECO:0000313" key="3">
    <source>
        <dbReference type="Proteomes" id="UP001485459"/>
    </source>
</evidence>
<feature type="signal peptide" evidence="1">
    <location>
        <begin position="1"/>
        <end position="20"/>
    </location>
</feature>
<dbReference type="InterPro" id="IPR007815">
    <property type="entry name" value="Emycin_Estase"/>
</dbReference>
<accession>A0ABZ2YTT9</accession>
<protein>
    <submittedName>
        <fullName evidence="2">Erythromycin esterase family protein</fullName>
    </submittedName>
</protein>
<evidence type="ECO:0000313" key="2">
    <source>
        <dbReference type="EMBL" id="WZN43215.1"/>
    </source>
</evidence>
<organism evidence="2 3">
    <name type="scientific">Chitinophaga pollutisoli</name>
    <dbReference type="NCBI Taxonomy" id="3133966"/>
    <lineage>
        <taxon>Bacteria</taxon>
        <taxon>Pseudomonadati</taxon>
        <taxon>Bacteroidota</taxon>
        <taxon>Chitinophagia</taxon>
        <taxon>Chitinophagales</taxon>
        <taxon>Chitinophagaceae</taxon>
        <taxon>Chitinophaga</taxon>
    </lineage>
</organism>
<dbReference type="CDD" id="cd14728">
    <property type="entry name" value="Ere-like"/>
    <property type="match status" value="1"/>
</dbReference>
<dbReference type="InterPro" id="IPR052036">
    <property type="entry name" value="Hydrolase/PRTase-associated"/>
</dbReference>
<proteinExistence type="predicted"/>
<sequence length="399" mass="45590">MKRITMPLLALLCLCANVFAQQPFRLQSTEPTGDYTDLLPLKKQFTSAGIIGAGEGTHGTREFFRMKHRLFRFLAAEMGFTIFAMEDNPIGAMRIQHFLETGEGNPIAIIREHFHSVYQVEELSDLVYWMRQYNLRHEKKLRFTGFDCQQMHYFHQELTGLSTRHQLHLFDSLLGYHADTTITFSKAMEPIISICDSILRIMPAASGGVPEKEWRLARFCVENILAGAHQFRLQATDWTRSFNIRDSMMARNVQWIGAQYPGEKMMLWAHNSHLGRLYADSMFTFRPMGAHLHAMYGKNYQNIAMLAGSGTYRAQNDFHAAMDTGHALAAPLPGSVDAQLQAMQVPLFLLPLGNVQLKGRMRTIGTIASEHQFTLWPVELKERYDWVFYAENTTSARGL</sequence>
<feature type="chain" id="PRO_5046882452" evidence="1">
    <location>
        <begin position="21"/>
        <end position="399"/>
    </location>
</feature>
<dbReference type="Gene3D" id="1.20.1440.30">
    <property type="entry name" value="Biosynthetic Protein domain"/>
    <property type="match status" value="1"/>
</dbReference>
<evidence type="ECO:0000256" key="1">
    <source>
        <dbReference type="SAM" id="SignalP"/>
    </source>
</evidence>
<dbReference type="PANTHER" id="PTHR31299">
    <property type="entry name" value="ESTERASE, PUTATIVE (AFU_ORTHOLOGUE AFUA_1G05850)-RELATED"/>
    <property type="match status" value="1"/>
</dbReference>
<keyword evidence="1" id="KW-0732">Signal</keyword>
<dbReference type="Proteomes" id="UP001485459">
    <property type="component" value="Chromosome"/>
</dbReference>
<dbReference type="RefSeq" id="WP_341838032.1">
    <property type="nucleotide sequence ID" value="NZ_CP149822.1"/>
</dbReference>
<dbReference type="Gene3D" id="3.30.1870.10">
    <property type="entry name" value="EreA-like, domain 2"/>
    <property type="match status" value="1"/>
</dbReference>
<dbReference type="SUPFAM" id="SSF159501">
    <property type="entry name" value="EreA/ChaN-like"/>
    <property type="match status" value="1"/>
</dbReference>
<dbReference type="Gene3D" id="3.40.1660.10">
    <property type="entry name" value="EreA-like (biosynthetic domain)"/>
    <property type="match status" value="1"/>
</dbReference>
<gene>
    <name evidence="2" type="ORF">WJU16_09240</name>
</gene>
<name>A0ABZ2YTT9_9BACT</name>
<dbReference type="PANTHER" id="PTHR31299:SF0">
    <property type="entry name" value="ESTERASE, PUTATIVE (AFU_ORTHOLOGUE AFUA_1G05850)-RELATED"/>
    <property type="match status" value="1"/>
</dbReference>
<reference evidence="3" key="1">
    <citation type="submission" date="2024-03" db="EMBL/GenBank/DDBJ databases">
        <title>Chitinophaga horti sp. nov., isolated from garden soil.</title>
        <authorList>
            <person name="Lee D.S."/>
            <person name="Han D.M."/>
            <person name="Baek J.H."/>
            <person name="Choi D.G."/>
            <person name="Jeon J.H."/>
            <person name="Jeon C.O."/>
        </authorList>
    </citation>
    <scope>NUCLEOTIDE SEQUENCE [LARGE SCALE GENOMIC DNA]</scope>
    <source>
        <strain evidence="3">GPA1</strain>
    </source>
</reference>